<keyword evidence="1" id="KW-1133">Transmembrane helix</keyword>
<feature type="transmembrane region" description="Helical" evidence="1">
    <location>
        <begin position="12"/>
        <end position="34"/>
    </location>
</feature>
<keyword evidence="1" id="KW-0472">Membrane</keyword>
<dbReference type="STRING" id="445971.ANASTE_00742"/>
<dbReference type="AlphaFoldDB" id="B1C7P0"/>
<evidence type="ECO:0000313" key="2">
    <source>
        <dbReference type="EMBL" id="EDS73027.1"/>
    </source>
</evidence>
<feature type="transmembrane region" description="Helical" evidence="1">
    <location>
        <begin position="89"/>
        <end position="108"/>
    </location>
</feature>
<proteinExistence type="predicted"/>
<dbReference type="GeneID" id="97999635"/>
<dbReference type="Proteomes" id="UP000005178">
    <property type="component" value="Unassembled WGS sequence"/>
</dbReference>
<reference evidence="2" key="2">
    <citation type="submission" date="2013-08" db="EMBL/GenBank/DDBJ databases">
        <title>Draft genome sequence of Anaerofustis stercorihominis (DSM 17244).</title>
        <authorList>
            <person name="Sudarsanam P."/>
            <person name="Ley R."/>
            <person name="Guruge J."/>
            <person name="Turnbaugh P.J."/>
            <person name="Mahowald M."/>
            <person name="Liep D."/>
            <person name="Gordon J."/>
        </authorList>
    </citation>
    <scope>NUCLEOTIDE SEQUENCE</scope>
    <source>
        <strain evidence="2">DSM 17244</strain>
    </source>
</reference>
<keyword evidence="3" id="KW-1185">Reference proteome</keyword>
<feature type="transmembrane region" description="Helical" evidence="1">
    <location>
        <begin position="114"/>
        <end position="132"/>
    </location>
</feature>
<dbReference type="HOGENOM" id="CLU_1850994_0_0_9"/>
<dbReference type="EMBL" id="ABIL02000005">
    <property type="protein sequence ID" value="EDS73027.1"/>
    <property type="molecule type" value="Genomic_DNA"/>
</dbReference>
<sequence length="138" mass="14451">MENQPKGKTLLKVVSILLIIGAVVTFILSLISILGGGLVAAGADEFAGGLIIILGVISIILGVLQLITGIVGVKNAGNTDKVSIKKCQTWGIVILVIAVINIAITLVINQFSITTLFSLLLPILFMVGVNMNKQSIEE</sequence>
<comment type="caution">
    <text evidence="2">The sequence shown here is derived from an EMBL/GenBank/DDBJ whole genome shotgun (WGS) entry which is preliminary data.</text>
</comment>
<keyword evidence="1" id="KW-0812">Transmembrane</keyword>
<protein>
    <submittedName>
        <fullName evidence="2">Uncharacterized protein</fullName>
    </submittedName>
</protein>
<dbReference type="RefSeq" id="WP_007049191.1">
    <property type="nucleotide sequence ID" value="NZ_DS560015.1"/>
</dbReference>
<accession>B1C7P0</accession>
<organism evidence="2 3">
    <name type="scientific">Anaerofustis stercorihominis DSM 17244</name>
    <dbReference type="NCBI Taxonomy" id="445971"/>
    <lineage>
        <taxon>Bacteria</taxon>
        <taxon>Bacillati</taxon>
        <taxon>Bacillota</taxon>
        <taxon>Clostridia</taxon>
        <taxon>Eubacteriales</taxon>
        <taxon>Eubacteriaceae</taxon>
        <taxon>Anaerofustis</taxon>
    </lineage>
</organism>
<evidence type="ECO:0000256" key="1">
    <source>
        <dbReference type="SAM" id="Phobius"/>
    </source>
</evidence>
<evidence type="ECO:0000313" key="3">
    <source>
        <dbReference type="Proteomes" id="UP000005178"/>
    </source>
</evidence>
<reference evidence="2" key="1">
    <citation type="submission" date="2008-01" db="EMBL/GenBank/DDBJ databases">
        <authorList>
            <person name="Fulton L."/>
            <person name="Clifton S."/>
            <person name="Fulton B."/>
            <person name="Xu J."/>
            <person name="Minx P."/>
            <person name="Pepin K.H."/>
            <person name="Johnson M."/>
            <person name="Thiruvilangam P."/>
            <person name="Bhonagiri V."/>
            <person name="Nash W.E."/>
            <person name="Mardis E.R."/>
            <person name="Wilson R.K."/>
        </authorList>
    </citation>
    <scope>NUCLEOTIDE SEQUENCE [LARGE SCALE GENOMIC DNA]</scope>
    <source>
        <strain evidence="2">DSM 17244</strain>
    </source>
</reference>
<feature type="transmembrane region" description="Helical" evidence="1">
    <location>
        <begin position="46"/>
        <end position="68"/>
    </location>
</feature>
<name>B1C7P0_9FIRM</name>
<gene>
    <name evidence="2" type="ORF">ANASTE_00742</name>
</gene>